<dbReference type="PANTHER" id="PTHR46825">
    <property type="entry name" value="D-ALANYL-D-ALANINE-CARBOXYPEPTIDASE/ENDOPEPTIDASE AMPH"/>
    <property type="match status" value="1"/>
</dbReference>
<protein>
    <submittedName>
        <fullName evidence="4">Beta-lactamase family protein</fullName>
    </submittedName>
</protein>
<gene>
    <name evidence="4" type="ORF">NATSA_03485</name>
</gene>
<dbReference type="Proteomes" id="UP000673975">
    <property type="component" value="Unassembled WGS sequence"/>
</dbReference>
<evidence type="ECO:0000313" key="5">
    <source>
        <dbReference type="Proteomes" id="UP000673975"/>
    </source>
</evidence>
<dbReference type="InterPro" id="IPR050491">
    <property type="entry name" value="AmpC-like"/>
</dbReference>
<evidence type="ECO:0000259" key="3">
    <source>
        <dbReference type="Pfam" id="PF00144"/>
    </source>
</evidence>
<organism evidence="4 5">
    <name type="scientific">Natronogracilivirga saccharolytica</name>
    <dbReference type="NCBI Taxonomy" id="2812953"/>
    <lineage>
        <taxon>Bacteria</taxon>
        <taxon>Pseudomonadati</taxon>
        <taxon>Balneolota</taxon>
        <taxon>Balneolia</taxon>
        <taxon>Balneolales</taxon>
        <taxon>Cyclonatronaceae</taxon>
        <taxon>Natronogracilivirga</taxon>
    </lineage>
</organism>
<dbReference type="InterPro" id="IPR001466">
    <property type="entry name" value="Beta-lactam-related"/>
</dbReference>
<proteinExistence type="predicted"/>
<dbReference type="EMBL" id="JAFIDN010000002">
    <property type="protein sequence ID" value="MBP3191718.1"/>
    <property type="molecule type" value="Genomic_DNA"/>
</dbReference>
<evidence type="ECO:0000313" key="4">
    <source>
        <dbReference type="EMBL" id="MBP3191718.1"/>
    </source>
</evidence>
<dbReference type="RefSeq" id="WP_210510439.1">
    <property type="nucleotide sequence ID" value="NZ_JAFIDN010000002.1"/>
</dbReference>
<reference evidence="4" key="1">
    <citation type="submission" date="2021-02" db="EMBL/GenBank/DDBJ databases">
        <title>Natronogracilivirga saccharolytica gen. nov. sp. nov. a new anaerobic, haloalkiliphilic carbohydrate-fermenting bacterium from soda lake and proposing of Cyclonatronumiaceae fam. nov. in the phylum Balneolaeota.</title>
        <authorList>
            <person name="Zhilina T.N."/>
            <person name="Sorokin D.Y."/>
            <person name="Zavarzina D.G."/>
            <person name="Toshchakov S.V."/>
            <person name="Kublanov I.V."/>
        </authorList>
    </citation>
    <scope>NUCLEOTIDE SEQUENCE</scope>
    <source>
        <strain evidence="4">Z-1702</strain>
    </source>
</reference>
<comment type="caution">
    <text evidence="4">The sequence shown here is derived from an EMBL/GenBank/DDBJ whole genome shotgun (WGS) entry which is preliminary data.</text>
</comment>
<feature type="domain" description="Beta-lactamase-related" evidence="3">
    <location>
        <begin position="75"/>
        <end position="409"/>
    </location>
</feature>
<dbReference type="InterPro" id="IPR012338">
    <property type="entry name" value="Beta-lactam/transpept-like"/>
</dbReference>
<sequence length="505" mass="56598">MTYLHTSRILLLAVIPFMVAACSTETGETIANGNSNDVNDERNTLLNGEENSGVTASGYFDEQTLSGIFDLFSEYDRDNAPGCAAAIYKDGRAVFAEGFGMANLDHDIPLSDSSRFYMASVSKQVTAAAAGLLIVRGELDYDARVSDYLDDWPEWAEDVRVKHLFNHTSGLPDIYDLMEISGISLSNVMDVDDYMSVFYSAESLKNRPGSSYSYTNSGYTALAGLIEKISGESFSSFVEEYLLKPLGMTSTHFHDDRLRVIPDRVISYAPKGDTNSGSGDGNDQDADSEENRLPPFRQTYLSNFQGVGPGGLYSTLKDWQKWEYFWMEGNDLPSEFADLKQLLIRQEKVDGDTLEYALGLDVTTWQGMRKEGHSGNFMGFKTDVRRFPESGYAFLTLCNREDADPGEKNREMTRIVLKEPIEAFLKSYSGSYHNEELEVDYKLTVEDASLKLNRRLSPGGAMTEDEKDKWSAGSWEFVFRRDDDQGITGFVVSTGRAREVEFIRR</sequence>
<feature type="signal peptide" evidence="2">
    <location>
        <begin position="1"/>
        <end position="20"/>
    </location>
</feature>
<dbReference type="SUPFAM" id="SSF56601">
    <property type="entry name" value="beta-lactamase/transpeptidase-like"/>
    <property type="match status" value="1"/>
</dbReference>
<keyword evidence="2" id="KW-0732">Signal</keyword>
<dbReference type="PANTHER" id="PTHR46825:SF9">
    <property type="entry name" value="BETA-LACTAMASE-RELATED DOMAIN-CONTAINING PROTEIN"/>
    <property type="match status" value="1"/>
</dbReference>
<keyword evidence="5" id="KW-1185">Reference proteome</keyword>
<feature type="region of interest" description="Disordered" evidence="1">
    <location>
        <begin position="269"/>
        <end position="291"/>
    </location>
</feature>
<feature type="chain" id="PRO_5035290911" evidence="2">
    <location>
        <begin position="21"/>
        <end position="505"/>
    </location>
</feature>
<accession>A0A8J7RKB1</accession>
<evidence type="ECO:0000256" key="1">
    <source>
        <dbReference type="SAM" id="MobiDB-lite"/>
    </source>
</evidence>
<dbReference type="Gene3D" id="3.40.710.10">
    <property type="entry name" value="DD-peptidase/beta-lactamase superfamily"/>
    <property type="match status" value="1"/>
</dbReference>
<dbReference type="AlphaFoldDB" id="A0A8J7RKB1"/>
<evidence type="ECO:0000256" key="2">
    <source>
        <dbReference type="SAM" id="SignalP"/>
    </source>
</evidence>
<name>A0A8J7RKB1_9BACT</name>
<dbReference type="Pfam" id="PF00144">
    <property type="entry name" value="Beta-lactamase"/>
    <property type="match status" value="1"/>
</dbReference>